<dbReference type="SMART" id="SM01019">
    <property type="entry name" value="B3"/>
    <property type="match status" value="2"/>
</dbReference>
<feature type="domain" description="TF-B3" evidence="7">
    <location>
        <begin position="19"/>
        <end position="114"/>
    </location>
</feature>
<protein>
    <recommendedName>
        <fullName evidence="7">TF-B3 domain-containing protein</fullName>
    </recommendedName>
</protein>
<dbReference type="CDD" id="cd10017">
    <property type="entry name" value="B3_DNA"/>
    <property type="match status" value="2"/>
</dbReference>
<dbReference type="AlphaFoldDB" id="A0AAU9RD05"/>
<comment type="subcellular location">
    <subcellularLocation>
        <location evidence="1">Nucleus</location>
    </subcellularLocation>
</comment>
<feature type="domain" description="TF-B3" evidence="7">
    <location>
        <begin position="188"/>
        <end position="282"/>
    </location>
</feature>
<evidence type="ECO:0000313" key="8">
    <source>
        <dbReference type="EMBL" id="CAH2038358.1"/>
    </source>
</evidence>
<dbReference type="Pfam" id="PF02362">
    <property type="entry name" value="B3"/>
    <property type="match status" value="2"/>
</dbReference>
<dbReference type="InterPro" id="IPR003340">
    <property type="entry name" value="B3_DNA-bd"/>
</dbReference>
<dbReference type="PANTHER" id="PTHR31391">
    <property type="entry name" value="B3 DOMAIN-CONTAINING PROTEIN OS11G0197600-RELATED"/>
    <property type="match status" value="1"/>
</dbReference>
<keyword evidence="2" id="KW-0805">Transcription regulation</keyword>
<dbReference type="PROSITE" id="PS50863">
    <property type="entry name" value="B3"/>
    <property type="match status" value="2"/>
</dbReference>
<dbReference type="SUPFAM" id="SSF101936">
    <property type="entry name" value="DNA-binding pseudobarrel domain"/>
    <property type="match status" value="2"/>
</dbReference>
<feature type="region of interest" description="Disordered" evidence="6">
    <location>
        <begin position="163"/>
        <end position="182"/>
    </location>
</feature>
<evidence type="ECO:0000256" key="5">
    <source>
        <dbReference type="ARBA" id="ARBA00023242"/>
    </source>
</evidence>
<evidence type="ECO:0000313" key="9">
    <source>
        <dbReference type="Proteomes" id="UP000836841"/>
    </source>
</evidence>
<evidence type="ECO:0000256" key="1">
    <source>
        <dbReference type="ARBA" id="ARBA00004123"/>
    </source>
</evidence>
<evidence type="ECO:0000256" key="3">
    <source>
        <dbReference type="ARBA" id="ARBA00023125"/>
    </source>
</evidence>
<accession>A0AAU9RD05</accession>
<sequence>MGWKTDFGPSKEDGESLSFFKVFQGDDLSSESKRAFPYNFISKVSQEEISRNMVIRTQWGSSWEVGICKNARFYYMDRRGWSQFVSDNALGQNEYVTFTHKGNMCFHVSIFGKNDKEIITPRDPRTMAYLSGIKKEQGESSNKALKEEEETGESMGVVELNVRKKKAKEEPETSKKKKIKGDKVEPTVPQFEVILLKSYLAHLPIPSYFIRQNHIPNKSTTFTIHHENGNGSWEVSCLVKKTYATTLSAGWSKLARQYPLSIGDVCTFQLIKPTEFRLVVGQ</sequence>
<proteinExistence type="predicted"/>
<dbReference type="InterPro" id="IPR015300">
    <property type="entry name" value="DNA-bd_pseudobarrel_sf"/>
</dbReference>
<keyword evidence="4" id="KW-0804">Transcription</keyword>
<organism evidence="8 9">
    <name type="scientific">Thlaspi arvense</name>
    <name type="common">Field penny-cress</name>
    <dbReference type="NCBI Taxonomy" id="13288"/>
    <lineage>
        <taxon>Eukaryota</taxon>
        <taxon>Viridiplantae</taxon>
        <taxon>Streptophyta</taxon>
        <taxon>Embryophyta</taxon>
        <taxon>Tracheophyta</taxon>
        <taxon>Spermatophyta</taxon>
        <taxon>Magnoliopsida</taxon>
        <taxon>eudicotyledons</taxon>
        <taxon>Gunneridae</taxon>
        <taxon>Pentapetalae</taxon>
        <taxon>rosids</taxon>
        <taxon>malvids</taxon>
        <taxon>Brassicales</taxon>
        <taxon>Brassicaceae</taxon>
        <taxon>Thlaspideae</taxon>
        <taxon>Thlaspi</taxon>
    </lineage>
</organism>
<evidence type="ECO:0000256" key="4">
    <source>
        <dbReference type="ARBA" id="ARBA00023163"/>
    </source>
</evidence>
<name>A0AAU9RD05_THLAR</name>
<keyword evidence="3" id="KW-0238">DNA-binding</keyword>
<dbReference type="PANTHER" id="PTHR31391:SF164">
    <property type="entry name" value="TF-B3 DOMAIN-CONTAINING PROTEIN"/>
    <property type="match status" value="1"/>
</dbReference>
<reference evidence="8 9" key="1">
    <citation type="submission" date="2022-03" db="EMBL/GenBank/DDBJ databases">
        <authorList>
            <person name="Nunn A."/>
            <person name="Chopra R."/>
            <person name="Nunn A."/>
            <person name="Contreras Garrido A."/>
        </authorList>
    </citation>
    <scope>NUCLEOTIDE SEQUENCE [LARGE SCALE GENOMIC DNA]</scope>
</reference>
<evidence type="ECO:0000256" key="2">
    <source>
        <dbReference type="ARBA" id="ARBA00023015"/>
    </source>
</evidence>
<gene>
    <name evidence="8" type="ORF">TAV2_LOCUS3457</name>
</gene>
<dbReference type="Proteomes" id="UP000836841">
    <property type="component" value="Chromosome 1"/>
</dbReference>
<dbReference type="GO" id="GO:0003677">
    <property type="term" value="F:DNA binding"/>
    <property type="evidence" value="ECO:0007669"/>
    <property type="project" value="UniProtKB-KW"/>
</dbReference>
<dbReference type="EMBL" id="OU466857">
    <property type="protein sequence ID" value="CAH2038358.1"/>
    <property type="molecule type" value="Genomic_DNA"/>
</dbReference>
<dbReference type="InterPro" id="IPR044837">
    <property type="entry name" value="REM16-like"/>
</dbReference>
<keyword evidence="5" id="KW-0539">Nucleus</keyword>
<dbReference type="GO" id="GO:0005634">
    <property type="term" value="C:nucleus"/>
    <property type="evidence" value="ECO:0007669"/>
    <property type="project" value="UniProtKB-SubCell"/>
</dbReference>
<dbReference type="Gene3D" id="2.40.330.10">
    <property type="entry name" value="DNA-binding pseudobarrel domain"/>
    <property type="match status" value="2"/>
</dbReference>
<keyword evidence="9" id="KW-1185">Reference proteome</keyword>
<evidence type="ECO:0000259" key="7">
    <source>
        <dbReference type="PROSITE" id="PS50863"/>
    </source>
</evidence>
<evidence type="ECO:0000256" key="6">
    <source>
        <dbReference type="SAM" id="MobiDB-lite"/>
    </source>
</evidence>